<dbReference type="EMBL" id="MCGT01000038">
    <property type="protein sequence ID" value="ORX46298.1"/>
    <property type="molecule type" value="Genomic_DNA"/>
</dbReference>
<accession>A0A1X2G6G5</accession>
<dbReference type="AlphaFoldDB" id="A0A1X2G6G5"/>
<protein>
    <submittedName>
        <fullName evidence="2">Uncharacterized protein</fullName>
    </submittedName>
</protein>
<name>A0A1X2G6G5_9FUNG</name>
<comment type="caution">
    <text evidence="2">The sequence shown here is derived from an EMBL/GenBank/DDBJ whole genome shotgun (WGS) entry which is preliminary data.</text>
</comment>
<evidence type="ECO:0000313" key="2">
    <source>
        <dbReference type="EMBL" id="ORX46298.1"/>
    </source>
</evidence>
<reference evidence="2 3" key="1">
    <citation type="submission" date="2016-07" db="EMBL/GenBank/DDBJ databases">
        <title>Pervasive Adenine N6-methylation of Active Genes in Fungi.</title>
        <authorList>
            <consortium name="DOE Joint Genome Institute"/>
            <person name="Mondo S.J."/>
            <person name="Dannebaum R.O."/>
            <person name="Kuo R.C."/>
            <person name="Labutti K."/>
            <person name="Haridas S."/>
            <person name="Kuo A."/>
            <person name="Salamov A."/>
            <person name="Ahrendt S.R."/>
            <person name="Lipzen A."/>
            <person name="Sullivan W."/>
            <person name="Andreopoulos W.B."/>
            <person name="Clum A."/>
            <person name="Lindquist E."/>
            <person name="Daum C."/>
            <person name="Ramamoorthy G.K."/>
            <person name="Gryganskyi A."/>
            <person name="Culley D."/>
            <person name="Magnuson J.K."/>
            <person name="James T.Y."/>
            <person name="O'Malley M.A."/>
            <person name="Stajich J.E."/>
            <person name="Spatafora J.W."/>
            <person name="Visel A."/>
            <person name="Grigoriev I.V."/>
        </authorList>
    </citation>
    <scope>NUCLEOTIDE SEQUENCE [LARGE SCALE GENOMIC DNA]</scope>
    <source>
        <strain evidence="2 3">NRRL 3301</strain>
    </source>
</reference>
<organism evidence="2 3">
    <name type="scientific">Hesseltinella vesiculosa</name>
    <dbReference type="NCBI Taxonomy" id="101127"/>
    <lineage>
        <taxon>Eukaryota</taxon>
        <taxon>Fungi</taxon>
        <taxon>Fungi incertae sedis</taxon>
        <taxon>Mucoromycota</taxon>
        <taxon>Mucoromycotina</taxon>
        <taxon>Mucoromycetes</taxon>
        <taxon>Mucorales</taxon>
        <taxon>Cunninghamellaceae</taxon>
        <taxon>Hesseltinella</taxon>
    </lineage>
</organism>
<feature type="region of interest" description="Disordered" evidence="1">
    <location>
        <begin position="153"/>
        <end position="186"/>
    </location>
</feature>
<keyword evidence="3" id="KW-1185">Reference proteome</keyword>
<proteinExistence type="predicted"/>
<gene>
    <name evidence="2" type="ORF">DM01DRAFT_1151610</name>
</gene>
<evidence type="ECO:0000313" key="3">
    <source>
        <dbReference type="Proteomes" id="UP000242146"/>
    </source>
</evidence>
<evidence type="ECO:0000256" key="1">
    <source>
        <dbReference type="SAM" id="MobiDB-lite"/>
    </source>
</evidence>
<sequence length="186" mass="20276">MQQAFGIREACFMVGGNFQYPHSACILRIQFNDGTSMNLCRTCRRDQLDREASYGFQHRGRPLPHAISGRQCRAVFDYQPQAAERVAEVVRVSNGRTFTVKLYSTNDVIRSARILHGGTVEVLASVDRLLHPPPPITLHILSPLSPLPHQIALPPFASPSSTAPSVQTSPPVSSASPNSSTSSSPN</sequence>
<dbReference type="Proteomes" id="UP000242146">
    <property type="component" value="Unassembled WGS sequence"/>
</dbReference>